<dbReference type="AlphaFoldDB" id="A0A371E4E6"/>
<accession>A0A371E4E6</accession>
<name>A0A371E4E6_MUCPR</name>
<dbReference type="EMBL" id="QJKJ01016498">
    <property type="protein sequence ID" value="RDX60909.1"/>
    <property type="molecule type" value="Genomic_DNA"/>
</dbReference>
<gene>
    <name evidence="1" type="ORF">CR513_60913</name>
</gene>
<evidence type="ECO:0000313" key="1">
    <source>
        <dbReference type="EMBL" id="RDX60909.1"/>
    </source>
</evidence>
<evidence type="ECO:0000313" key="2">
    <source>
        <dbReference type="Proteomes" id="UP000257109"/>
    </source>
</evidence>
<reference evidence="1" key="1">
    <citation type="submission" date="2018-05" db="EMBL/GenBank/DDBJ databases">
        <title>Draft genome of Mucuna pruriens seed.</title>
        <authorList>
            <person name="Nnadi N.E."/>
            <person name="Vos R."/>
            <person name="Hasami M.H."/>
            <person name="Devisetty U.K."/>
            <person name="Aguiy J.C."/>
        </authorList>
    </citation>
    <scope>NUCLEOTIDE SEQUENCE [LARGE SCALE GENOMIC DNA]</scope>
    <source>
        <strain evidence="1">JCA_2017</strain>
    </source>
</reference>
<proteinExistence type="predicted"/>
<organism evidence="1 2">
    <name type="scientific">Mucuna pruriens</name>
    <name type="common">Velvet bean</name>
    <name type="synonym">Dolichos pruriens</name>
    <dbReference type="NCBI Taxonomy" id="157652"/>
    <lineage>
        <taxon>Eukaryota</taxon>
        <taxon>Viridiplantae</taxon>
        <taxon>Streptophyta</taxon>
        <taxon>Embryophyta</taxon>
        <taxon>Tracheophyta</taxon>
        <taxon>Spermatophyta</taxon>
        <taxon>Magnoliopsida</taxon>
        <taxon>eudicotyledons</taxon>
        <taxon>Gunneridae</taxon>
        <taxon>Pentapetalae</taxon>
        <taxon>rosids</taxon>
        <taxon>fabids</taxon>
        <taxon>Fabales</taxon>
        <taxon>Fabaceae</taxon>
        <taxon>Papilionoideae</taxon>
        <taxon>50 kb inversion clade</taxon>
        <taxon>NPAAA clade</taxon>
        <taxon>indigoferoid/millettioid clade</taxon>
        <taxon>Phaseoleae</taxon>
        <taxon>Mucuna</taxon>
    </lineage>
</organism>
<dbReference type="Proteomes" id="UP000257109">
    <property type="component" value="Unassembled WGS sequence"/>
</dbReference>
<keyword evidence="2" id="KW-1185">Reference proteome</keyword>
<protein>
    <submittedName>
        <fullName evidence="1">Uncharacterized protein</fullName>
    </submittedName>
</protein>
<feature type="non-terminal residue" evidence="1">
    <location>
        <position position="1"/>
    </location>
</feature>
<comment type="caution">
    <text evidence="1">The sequence shown here is derived from an EMBL/GenBank/DDBJ whole genome shotgun (WGS) entry which is preliminary data.</text>
</comment>
<sequence length="69" mass="8352">KFDEPWPTWKKVRLQVDDMWFKEFKGSRILKNAMNKIRNGHDHANWIPANISRTRALLPRKIELLIREP</sequence>